<keyword evidence="1" id="KW-0503">Monooxygenase</keyword>
<dbReference type="Proteomes" id="UP000588051">
    <property type="component" value="Unassembled WGS sequence"/>
</dbReference>
<keyword evidence="1" id="KW-0560">Oxidoreductase</keyword>
<name>A0A850QCJ6_9BURK</name>
<comment type="caution">
    <text evidence="1">The sequence shown here is derived from an EMBL/GenBank/DDBJ whole genome shotgun (WGS) entry which is preliminary data.</text>
</comment>
<evidence type="ECO:0000313" key="1">
    <source>
        <dbReference type="EMBL" id="NVO76547.1"/>
    </source>
</evidence>
<dbReference type="GO" id="GO:0004497">
    <property type="term" value="F:monooxygenase activity"/>
    <property type="evidence" value="ECO:0007669"/>
    <property type="project" value="UniProtKB-KW"/>
</dbReference>
<reference evidence="1 2" key="1">
    <citation type="submission" date="2020-06" db="EMBL/GenBank/DDBJ databases">
        <authorList>
            <person name="Qiu C."/>
            <person name="Liu Z."/>
        </authorList>
    </citation>
    <scope>NUCLEOTIDE SEQUENCE [LARGE SCALE GENOMIC DNA]</scope>
    <source>
        <strain evidence="1 2">EM 1</strain>
    </source>
</reference>
<proteinExistence type="predicted"/>
<dbReference type="AlphaFoldDB" id="A0A850QCJ6"/>
<keyword evidence="2" id="KW-1185">Reference proteome</keyword>
<dbReference type="SUPFAM" id="SSF54909">
    <property type="entry name" value="Dimeric alpha+beta barrel"/>
    <property type="match status" value="1"/>
</dbReference>
<sequence length="123" mass="14112">MHTSKNTLFSDDNHKQAHFAVIYRWRLHKGKEHEFVTAWTRISELFYLHHGSLGSRLHRGSDGIWYSYAQWPDAEARTLAFNAPSVDPEASVLIKTCIAESFPEIVLDPVSDLLTCHLHARPD</sequence>
<organism evidence="1 2">
    <name type="scientific">Undibacterium oligocarboniphilum</name>
    <dbReference type="NCBI Taxonomy" id="666702"/>
    <lineage>
        <taxon>Bacteria</taxon>
        <taxon>Pseudomonadati</taxon>
        <taxon>Pseudomonadota</taxon>
        <taxon>Betaproteobacteria</taxon>
        <taxon>Burkholderiales</taxon>
        <taxon>Oxalobacteraceae</taxon>
        <taxon>Undibacterium</taxon>
    </lineage>
</organism>
<dbReference type="EMBL" id="JABXYJ010000001">
    <property type="protein sequence ID" value="NVO76547.1"/>
    <property type="molecule type" value="Genomic_DNA"/>
</dbReference>
<accession>A0A850QCJ6</accession>
<dbReference type="Gene3D" id="3.30.70.100">
    <property type="match status" value="1"/>
</dbReference>
<dbReference type="InterPro" id="IPR011008">
    <property type="entry name" value="Dimeric_a/b-barrel"/>
</dbReference>
<evidence type="ECO:0000313" key="2">
    <source>
        <dbReference type="Proteomes" id="UP000588051"/>
    </source>
</evidence>
<protein>
    <submittedName>
        <fullName evidence="1">Antibiotic biosynthesis monooxygenase</fullName>
    </submittedName>
</protein>
<gene>
    <name evidence="1" type="ORF">HV832_01700</name>
</gene>